<sequence length="315" mass="33427">MASSSLRAIAGSSRTVAVTGTPSRLALTAAAPARVLIPSRGYATPSPSPSPSSSPDWSLPEIHVGQTHPSRYGEHYDDTLSSDLLYMTYNHRLANATPAATPVPEPRTPYELNRPQPLPRGNRPARPSAKVVRPDTIPRLESITIHTMVKEAIGNKQALLSAIMALRAISGETANGGGRSGSSGVQVVISRSGAAAFKLRAGMPVAAKVEIKGPAMYDFIQSLVDFVLPRIREFPGFALPSASAAKTSPSALGGVVSMGLPATAMALFPQVEANLDAYPRLHGFHMFFKTDARGESAQENARALLSGFRIPFHKR</sequence>
<dbReference type="Gene3D" id="3.30.1440.10">
    <property type="match status" value="1"/>
</dbReference>
<evidence type="ECO:0000313" key="7">
    <source>
        <dbReference type="Proteomes" id="UP000279259"/>
    </source>
</evidence>
<dbReference type="InterPro" id="IPR022803">
    <property type="entry name" value="Ribosomal_uL5_dom_sf"/>
</dbReference>
<accession>A0A427YU21</accession>
<comment type="caution">
    <text evidence="6">The sequence shown here is derived from an EMBL/GenBank/DDBJ whole genome shotgun (WGS) entry which is preliminary data.</text>
</comment>
<dbReference type="GO" id="GO:1990904">
    <property type="term" value="C:ribonucleoprotein complex"/>
    <property type="evidence" value="ECO:0007669"/>
    <property type="project" value="UniProtKB-KW"/>
</dbReference>
<dbReference type="EMBL" id="RSCD01000002">
    <property type="protein sequence ID" value="RSH94628.1"/>
    <property type="molecule type" value="Genomic_DNA"/>
</dbReference>
<keyword evidence="2" id="KW-0689">Ribosomal protein</keyword>
<proteinExistence type="inferred from homology"/>
<dbReference type="GO" id="GO:0005840">
    <property type="term" value="C:ribosome"/>
    <property type="evidence" value="ECO:0007669"/>
    <property type="project" value="UniProtKB-KW"/>
</dbReference>
<protein>
    <recommendedName>
        <fullName evidence="5">Large ribosomal subunit protein uL5 C-terminal domain-containing protein</fullName>
    </recommendedName>
</protein>
<dbReference type="PANTHER" id="PTHR11994">
    <property type="entry name" value="60S RIBOSOMAL PROTEIN L11-RELATED"/>
    <property type="match status" value="1"/>
</dbReference>
<evidence type="ECO:0000256" key="3">
    <source>
        <dbReference type="ARBA" id="ARBA00023274"/>
    </source>
</evidence>
<keyword evidence="7" id="KW-1185">Reference proteome</keyword>
<dbReference type="OrthoDB" id="539541at2759"/>
<feature type="compositionally biased region" description="Polar residues" evidence="4">
    <location>
        <begin position="1"/>
        <end position="22"/>
    </location>
</feature>
<dbReference type="GO" id="GO:0003735">
    <property type="term" value="F:structural constituent of ribosome"/>
    <property type="evidence" value="ECO:0007669"/>
    <property type="project" value="InterPro"/>
</dbReference>
<name>A0A427YU21_9TREE</name>
<evidence type="ECO:0000313" key="6">
    <source>
        <dbReference type="EMBL" id="RSH94628.1"/>
    </source>
</evidence>
<feature type="domain" description="Large ribosomal subunit protein uL5 C-terminal" evidence="5">
    <location>
        <begin position="204"/>
        <end position="312"/>
    </location>
</feature>
<dbReference type="SUPFAM" id="SSF55282">
    <property type="entry name" value="RL5-like"/>
    <property type="match status" value="1"/>
</dbReference>
<keyword evidence="3" id="KW-0687">Ribonucleoprotein</keyword>
<dbReference type="Pfam" id="PF00673">
    <property type="entry name" value="Ribosomal_L5_C"/>
    <property type="match status" value="1"/>
</dbReference>
<dbReference type="InterPro" id="IPR031309">
    <property type="entry name" value="Ribosomal_uL5_C"/>
</dbReference>
<comment type="similarity">
    <text evidence="1">Belongs to the universal ribosomal protein uL5 family.</text>
</comment>
<organism evidence="6 7">
    <name type="scientific">Saitozyma podzolica</name>
    <dbReference type="NCBI Taxonomy" id="1890683"/>
    <lineage>
        <taxon>Eukaryota</taxon>
        <taxon>Fungi</taxon>
        <taxon>Dikarya</taxon>
        <taxon>Basidiomycota</taxon>
        <taxon>Agaricomycotina</taxon>
        <taxon>Tremellomycetes</taxon>
        <taxon>Tremellales</taxon>
        <taxon>Trimorphomycetaceae</taxon>
        <taxon>Saitozyma</taxon>
    </lineage>
</organism>
<dbReference type="InterPro" id="IPR002132">
    <property type="entry name" value="Ribosomal_uL5"/>
</dbReference>
<dbReference type="GO" id="GO:0006412">
    <property type="term" value="P:translation"/>
    <property type="evidence" value="ECO:0007669"/>
    <property type="project" value="InterPro"/>
</dbReference>
<evidence type="ECO:0000256" key="2">
    <source>
        <dbReference type="ARBA" id="ARBA00022980"/>
    </source>
</evidence>
<evidence type="ECO:0000256" key="4">
    <source>
        <dbReference type="SAM" id="MobiDB-lite"/>
    </source>
</evidence>
<evidence type="ECO:0000259" key="5">
    <source>
        <dbReference type="Pfam" id="PF00673"/>
    </source>
</evidence>
<feature type="region of interest" description="Disordered" evidence="4">
    <location>
        <begin position="97"/>
        <end position="131"/>
    </location>
</feature>
<gene>
    <name evidence="6" type="ORF">EHS25_004432</name>
</gene>
<dbReference type="STRING" id="1890683.A0A427YU21"/>
<reference evidence="6 7" key="1">
    <citation type="submission" date="2018-11" db="EMBL/GenBank/DDBJ databases">
        <title>Genome sequence of Saitozyma podzolica DSM 27192.</title>
        <authorList>
            <person name="Aliyu H."/>
            <person name="Gorte O."/>
            <person name="Ochsenreither K."/>
        </authorList>
    </citation>
    <scope>NUCLEOTIDE SEQUENCE [LARGE SCALE GENOMIC DNA]</scope>
    <source>
        <strain evidence="6 7">DSM 27192</strain>
    </source>
</reference>
<feature type="region of interest" description="Disordered" evidence="4">
    <location>
        <begin position="40"/>
        <end position="73"/>
    </location>
</feature>
<evidence type="ECO:0000256" key="1">
    <source>
        <dbReference type="ARBA" id="ARBA00008553"/>
    </source>
</evidence>
<dbReference type="Proteomes" id="UP000279259">
    <property type="component" value="Unassembled WGS sequence"/>
</dbReference>
<feature type="region of interest" description="Disordered" evidence="4">
    <location>
        <begin position="1"/>
        <end position="23"/>
    </location>
</feature>
<dbReference type="AlphaFoldDB" id="A0A427YU21"/>